<sequence>MALNETQKTAIANLRTEMQKLDPDAYQRIREDFYRIADNLKPLADALEMADADLGAKAGPLLDEHYIFAQMYDLLRQSNLGGVV</sequence>
<dbReference type="EMBL" id="CP036272">
    <property type="protein sequence ID" value="QDT60619.1"/>
    <property type="molecule type" value="Genomic_DNA"/>
</dbReference>
<accession>A0A517SWU6</accession>
<organism evidence="1 2">
    <name type="scientific">Stieleria bergensis</name>
    <dbReference type="NCBI Taxonomy" id="2528025"/>
    <lineage>
        <taxon>Bacteria</taxon>
        <taxon>Pseudomonadati</taxon>
        <taxon>Planctomycetota</taxon>
        <taxon>Planctomycetia</taxon>
        <taxon>Pirellulales</taxon>
        <taxon>Pirellulaceae</taxon>
        <taxon>Stieleria</taxon>
    </lineage>
</organism>
<reference evidence="1 2" key="1">
    <citation type="submission" date="2019-02" db="EMBL/GenBank/DDBJ databases">
        <title>Deep-cultivation of Planctomycetes and their phenomic and genomic characterization uncovers novel biology.</title>
        <authorList>
            <person name="Wiegand S."/>
            <person name="Jogler M."/>
            <person name="Boedeker C."/>
            <person name="Pinto D."/>
            <person name="Vollmers J."/>
            <person name="Rivas-Marin E."/>
            <person name="Kohn T."/>
            <person name="Peeters S.H."/>
            <person name="Heuer A."/>
            <person name="Rast P."/>
            <person name="Oberbeckmann S."/>
            <person name="Bunk B."/>
            <person name="Jeske O."/>
            <person name="Meyerdierks A."/>
            <person name="Storesund J.E."/>
            <person name="Kallscheuer N."/>
            <person name="Luecker S."/>
            <person name="Lage O.M."/>
            <person name="Pohl T."/>
            <person name="Merkel B.J."/>
            <person name="Hornburger P."/>
            <person name="Mueller R.-W."/>
            <person name="Bruemmer F."/>
            <person name="Labrenz M."/>
            <person name="Spormann A.M."/>
            <person name="Op den Camp H."/>
            <person name="Overmann J."/>
            <person name="Amann R."/>
            <person name="Jetten M.S.M."/>
            <person name="Mascher T."/>
            <person name="Medema M.H."/>
            <person name="Devos D.P."/>
            <person name="Kaster A.-K."/>
            <person name="Ovreas L."/>
            <person name="Rohde M."/>
            <person name="Galperin M.Y."/>
            <person name="Jogler C."/>
        </authorList>
    </citation>
    <scope>NUCLEOTIDE SEQUENCE [LARGE SCALE GENOMIC DNA]</scope>
    <source>
        <strain evidence="1 2">SV_7m_r</strain>
    </source>
</reference>
<dbReference type="AlphaFoldDB" id="A0A517SWU6"/>
<gene>
    <name evidence="1" type="ORF">SV7mr_31430</name>
</gene>
<keyword evidence="2" id="KW-1185">Reference proteome</keyword>
<dbReference type="OrthoDB" id="290163at2"/>
<protein>
    <submittedName>
        <fullName evidence="1">Uncharacterized protein</fullName>
    </submittedName>
</protein>
<dbReference type="RefSeq" id="WP_145273578.1">
    <property type="nucleotide sequence ID" value="NZ_CP036272.1"/>
</dbReference>
<evidence type="ECO:0000313" key="2">
    <source>
        <dbReference type="Proteomes" id="UP000315003"/>
    </source>
</evidence>
<proteinExistence type="predicted"/>
<evidence type="ECO:0000313" key="1">
    <source>
        <dbReference type="EMBL" id="QDT60619.1"/>
    </source>
</evidence>
<dbReference type="Proteomes" id="UP000315003">
    <property type="component" value="Chromosome"/>
</dbReference>
<name>A0A517SWU6_9BACT</name>